<feature type="compositionally biased region" description="Pro residues" evidence="1">
    <location>
        <begin position="58"/>
        <end position="75"/>
    </location>
</feature>
<dbReference type="Pfam" id="PF13878">
    <property type="entry name" value="zf-C2H2_3"/>
    <property type="match status" value="1"/>
</dbReference>
<evidence type="ECO:0000256" key="1">
    <source>
        <dbReference type="SAM" id="MobiDB-lite"/>
    </source>
</evidence>
<feature type="domain" description="N-acetyltransferase ESCO zinc-finger" evidence="2">
    <location>
        <begin position="208"/>
        <end position="245"/>
    </location>
</feature>
<evidence type="ECO:0000313" key="4">
    <source>
        <dbReference type="Proteomes" id="UP000781932"/>
    </source>
</evidence>
<dbReference type="InterPro" id="IPR028005">
    <property type="entry name" value="AcTrfase_ESCO_Znf_dom"/>
</dbReference>
<feature type="compositionally biased region" description="Polar residues" evidence="1">
    <location>
        <begin position="192"/>
        <end position="208"/>
    </location>
</feature>
<dbReference type="OrthoDB" id="19981at2759"/>
<dbReference type="EMBL" id="JAATWM020000051">
    <property type="protein sequence ID" value="KAF9870688.1"/>
    <property type="molecule type" value="Genomic_DNA"/>
</dbReference>
<feature type="compositionally biased region" description="Polar residues" evidence="1">
    <location>
        <begin position="76"/>
        <end position="86"/>
    </location>
</feature>
<dbReference type="AlphaFoldDB" id="A0A9P6LER2"/>
<dbReference type="GeneID" id="62167578"/>
<proteinExistence type="predicted"/>
<dbReference type="Proteomes" id="UP000781932">
    <property type="component" value="Unassembled WGS sequence"/>
</dbReference>
<feature type="region of interest" description="Disordered" evidence="1">
    <location>
        <begin position="1"/>
        <end position="208"/>
    </location>
</feature>
<feature type="compositionally biased region" description="Basic residues" evidence="1">
    <location>
        <begin position="25"/>
        <end position="34"/>
    </location>
</feature>
<protein>
    <recommendedName>
        <fullName evidence="2">N-acetyltransferase ESCO zinc-finger domain-containing protein</fullName>
    </recommendedName>
</protein>
<gene>
    <name evidence="3" type="ORF">CkaCkLH20_11790</name>
</gene>
<organism evidence="3 4">
    <name type="scientific">Colletotrichum karsti</name>
    <dbReference type="NCBI Taxonomy" id="1095194"/>
    <lineage>
        <taxon>Eukaryota</taxon>
        <taxon>Fungi</taxon>
        <taxon>Dikarya</taxon>
        <taxon>Ascomycota</taxon>
        <taxon>Pezizomycotina</taxon>
        <taxon>Sordariomycetes</taxon>
        <taxon>Hypocreomycetidae</taxon>
        <taxon>Glomerellales</taxon>
        <taxon>Glomerellaceae</taxon>
        <taxon>Colletotrichum</taxon>
        <taxon>Colletotrichum boninense species complex</taxon>
    </lineage>
</organism>
<feature type="compositionally biased region" description="Basic and acidic residues" evidence="1">
    <location>
        <begin position="15"/>
        <end position="24"/>
    </location>
</feature>
<name>A0A9P6LER2_9PEZI</name>
<evidence type="ECO:0000313" key="3">
    <source>
        <dbReference type="EMBL" id="KAF9870688.1"/>
    </source>
</evidence>
<accession>A0A9P6LER2</accession>
<comment type="caution">
    <text evidence="3">The sequence shown here is derived from an EMBL/GenBank/DDBJ whole genome shotgun (WGS) entry which is preliminary data.</text>
</comment>
<reference evidence="3" key="1">
    <citation type="submission" date="2020-03" db="EMBL/GenBank/DDBJ databases">
        <authorList>
            <person name="He L."/>
        </authorList>
    </citation>
    <scope>NUCLEOTIDE SEQUENCE</scope>
    <source>
        <strain evidence="3">CkLH20</strain>
    </source>
</reference>
<feature type="compositionally biased region" description="Basic and acidic residues" evidence="1">
    <location>
        <begin position="168"/>
        <end position="191"/>
    </location>
</feature>
<evidence type="ECO:0000259" key="2">
    <source>
        <dbReference type="Pfam" id="PF13878"/>
    </source>
</evidence>
<keyword evidence="4" id="KW-1185">Reference proteome</keyword>
<sequence>MISTKGAALSPTVPRDPRPAPEKRRTLRTYSKRSRSAEDDTTTRLVKKQRVIIEETPVPRPEPSRLPPPPPPPPSHANNIPKSSILSYFKPCRSSSATEPSDPLSDSEKLVKTPPSSPPVVRRIREPRRLRLRPSTAILPSDVDNGRCEDDEEQSDEQKPGRKTTRSGRRDDKELQEAAKSRLNEGTDKTLAKSSSKPNLRSKPATIQTTINISSKPTFEECKICRMVYNPLHPPDVKYHTQTHAAYLRSRAKK</sequence>
<dbReference type="RefSeq" id="XP_038740149.1">
    <property type="nucleotide sequence ID" value="XM_038894504.1"/>
</dbReference>
<reference evidence="3" key="2">
    <citation type="submission" date="2020-11" db="EMBL/GenBank/DDBJ databases">
        <title>Whole genome sequencing of Colletotrichum sp.</title>
        <authorList>
            <person name="Li H."/>
        </authorList>
    </citation>
    <scope>NUCLEOTIDE SEQUENCE</scope>
    <source>
        <strain evidence="3">CkLH20</strain>
    </source>
</reference>